<protein>
    <submittedName>
        <fullName evidence="1">Uncharacterized protein</fullName>
    </submittedName>
</protein>
<sequence>MWRLAGWAVEGTGCKKEWRLLPTPCLCPFHTRLYLSAVLWRIFVGPEISPPNNMWNSAQAGNLGLIELVPVMAFLPPAPEKLLYLICGGCNKGCECKKNGPACSTMCRCSGEVYRNSTSPSIYYNYE</sequence>
<name>A0A7R9F921_9NEOP</name>
<dbReference type="AlphaFoldDB" id="A0A7R9F921"/>
<dbReference type="EMBL" id="OD570757">
    <property type="protein sequence ID" value="CAD7448914.1"/>
    <property type="molecule type" value="Genomic_DNA"/>
</dbReference>
<organism evidence="1">
    <name type="scientific">Timema bartmani</name>
    <dbReference type="NCBI Taxonomy" id="61472"/>
    <lineage>
        <taxon>Eukaryota</taxon>
        <taxon>Metazoa</taxon>
        <taxon>Ecdysozoa</taxon>
        <taxon>Arthropoda</taxon>
        <taxon>Hexapoda</taxon>
        <taxon>Insecta</taxon>
        <taxon>Pterygota</taxon>
        <taxon>Neoptera</taxon>
        <taxon>Polyneoptera</taxon>
        <taxon>Phasmatodea</taxon>
        <taxon>Timematodea</taxon>
        <taxon>Timematoidea</taxon>
        <taxon>Timematidae</taxon>
        <taxon>Timema</taxon>
    </lineage>
</organism>
<accession>A0A7R9F921</accession>
<evidence type="ECO:0000313" key="1">
    <source>
        <dbReference type="EMBL" id="CAD7448914.1"/>
    </source>
</evidence>
<proteinExistence type="predicted"/>
<reference evidence="1" key="1">
    <citation type="submission" date="2020-11" db="EMBL/GenBank/DDBJ databases">
        <authorList>
            <person name="Tran Van P."/>
        </authorList>
    </citation>
    <scope>NUCLEOTIDE SEQUENCE</scope>
</reference>
<gene>
    <name evidence="1" type="ORF">TBIB3V08_LOCUS11194</name>
</gene>